<reference evidence="1 2" key="1">
    <citation type="journal article" date="2018" name="Sci. Rep.">
        <title>Genomic signatures of local adaptation to the degree of environmental predictability in rotifers.</title>
        <authorList>
            <person name="Franch-Gras L."/>
            <person name="Hahn C."/>
            <person name="Garcia-Roger E.M."/>
            <person name="Carmona M.J."/>
            <person name="Serra M."/>
            <person name="Gomez A."/>
        </authorList>
    </citation>
    <scope>NUCLEOTIDE SEQUENCE [LARGE SCALE GENOMIC DNA]</scope>
    <source>
        <strain evidence="1">HYR1</strain>
    </source>
</reference>
<gene>
    <name evidence="1" type="ORF">BpHYR1_000983</name>
</gene>
<organism evidence="1 2">
    <name type="scientific">Brachionus plicatilis</name>
    <name type="common">Marine rotifer</name>
    <name type="synonym">Brachionus muelleri</name>
    <dbReference type="NCBI Taxonomy" id="10195"/>
    <lineage>
        <taxon>Eukaryota</taxon>
        <taxon>Metazoa</taxon>
        <taxon>Spiralia</taxon>
        <taxon>Gnathifera</taxon>
        <taxon>Rotifera</taxon>
        <taxon>Eurotatoria</taxon>
        <taxon>Monogononta</taxon>
        <taxon>Pseudotrocha</taxon>
        <taxon>Ploima</taxon>
        <taxon>Brachionidae</taxon>
        <taxon>Brachionus</taxon>
    </lineage>
</organism>
<evidence type="ECO:0000313" key="1">
    <source>
        <dbReference type="EMBL" id="RNA42551.1"/>
    </source>
</evidence>
<dbReference type="AlphaFoldDB" id="A0A3M7T3F4"/>
<sequence length="110" mass="12748">MFLLKLDACKPHHKLDPKFKSKSLKIKTGHRNFLQFQIFLLALTSTFYDSIYLSMAHNSSINSWIRACRFSNLGFVLLIDSSFNFIIKLISNAEKNTFFAKCLTIVLRPE</sequence>
<accession>A0A3M7T3F4</accession>
<dbReference type="Proteomes" id="UP000276133">
    <property type="component" value="Unassembled WGS sequence"/>
</dbReference>
<keyword evidence="2" id="KW-1185">Reference proteome</keyword>
<comment type="caution">
    <text evidence="1">The sequence shown here is derived from an EMBL/GenBank/DDBJ whole genome shotgun (WGS) entry which is preliminary data.</text>
</comment>
<dbReference type="EMBL" id="REGN01000353">
    <property type="protein sequence ID" value="RNA42551.1"/>
    <property type="molecule type" value="Genomic_DNA"/>
</dbReference>
<name>A0A3M7T3F4_BRAPC</name>
<proteinExistence type="predicted"/>
<protein>
    <submittedName>
        <fullName evidence="1">Uncharacterized protein</fullName>
    </submittedName>
</protein>
<evidence type="ECO:0000313" key="2">
    <source>
        <dbReference type="Proteomes" id="UP000276133"/>
    </source>
</evidence>